<name>A0A427BAC0_ENSVE</name>
<reference evidence="1 2" key="1">
    <citation type="journal article" date="2014" name="Agronomy (Basel)">
        <title>A Draft Genome Sequence for Ensete ventricosum, the Drought-Tolerant Tree Against Hunger.</title>
        <authorList>
            <person name="Harrison J."/>
            <person name="Moore K.A."/>
            <person name="Paszkiewicz K."/>
            <person name="Jones T."/>
            <person name="Grant M."/>
            <person name="Ambacheew D."/>
            <person name="Muzemil S."/>
            <person name="Studholme D.J."/>
        </authorList>
    </citation>
    <scope>NUCLEOTIDE SEQUENCE [LARGE SCALE GENOMIC DNA]</scope>
</reference>
<comment type="caution">
    <text evidence="1">The sequence shown here is derived from an EMBL/GenBank/DDBJ whole genome shotgun (WGS) entry which is preliminary data.</text>
</comment>
<evidence type="ECO:0000313" key="1">
    <source>
        <dbReference type="EMBL" id="RRT85427.1"/>
    </source>
</evidence>
<protein>
    <submittedName>
        <fullName evidence="1">Uncharacterized protein</fullName>
    </submittedName>
</protein>
<evidence type="ECO:0000313" key="2">
    <source>
        <dbReference type="Proteomes" id="UP000287651"/>
    </source>
</evidence>
<gene>
    <name evidence="1" type="ORF">B296_00006143</name>
</gene>
<organism evidence="1 2">
    <name type="scientific">Ensete ventricosum</name>
    <name type="common">Abyssinian banana</name>
    <name type="synonym">Musa ensete</name>
    <dbReference type="NCBI Taxonomy" id="4639"/>
    <lineage>
        <taxon>Eukaryota</taxon>
        <taxon>Viridiplantae</taxon>
        <taxon>Streptophyta</taxon>
        <taxon>Embryophyta</taxon>
        <taxon>Tracheophyta</taxon>
        <taxon>Spermatophyta</taxon>
        <taxon>Magnoliopsida</taxon>
        <taxon>Liliopsida</taxon>
        <taxon>Zingiberales</taxon>
        <taxon>Musaceae</taxon>
        <taxon>Ensete</taxon>
    </lineage>
</organism>
<dbReference type="AlphaFoldDB" id="A0A427BAC0"/>
<accession>A0A427BAC0</accession>
<dbReference type="EMBL" id="AMZH03000118">
    <property type="protein sequence ID" value="RRT85427.1"/>
    <property type="molecule type" value="Genomic_DNA"/>
</dbReference>
<dbReference type="Proteomes" id="UP000287651">
    <property type="component" value="Unassembled WGS sequence"/>
</dbReference>
<sequence>MSLLLRRLSSHVSFSSLSAPGRLRSAFPDAINGHRRFPFGAAAALSAGVAVYYYSSSPTVVNPIPHLLLT</sequence>
<proteinExistence type="predicted"/>